<dbReference type="Pfam" id="PF04542">
    <property type="entry name" value="Sigma70_r2"/>
    <property type="match status" value="1"/>
</dbReference>
<dbReference type="AlphaFoldDB" id="A0A3E0H360"/>
<keyword evidence="2" id="KW-0805">Transcription regulation</keyword>
<accession>A0A3E0H360</accession>
<dbReference type="SUPFAM" id="SSF88659">
    <property type="entry name" value="Sigma3 and sigma4 domains of RNA polymerase sigma factors"/>
    <property type="match status" value="1"/>
</dbReference>
<dbReference type="GO" id="GO:0016987">
    <property type="term" value="F:sigma factor activity"/>
    <property type="evidence" value="ECO:0007669"/>
    <property type="project" value="UniProtKB-KW"/>
</dbReference>
<evidence type="ECO:0000313" key="7">
    <source>
        <dbReference type="EMBL" id="REH37231.1"/>
    </source>
</evidence>
<evidence type="ECO:0000313" key="8">
    <source>
        <dbReference type="Proteomes" id="UP000256269"/>
    </source>
</evidence>
<dbReference type="Gene3D" id="1.10.1740.10">
    <property type="match status" value="1"/>
</dbReference>
<sequence length="218" mass="23641">MAAESASRAMRQSTVSQVVGNGRKVPVNPSVTPGVCVTVGFDDAEITQHALAAQRGDRAAAAEFVRSTQRQLRRLMAYLGDPGQADDLAQETYLRAFAALPRYEGRSPARMWLLAIARRVAADHIRAAQRSPRTTSADAWLDTEVAGPEGLVALRAAIDALDPERREAFVLTRVVGLSYVEAAEVCDCPVGTIRSRVFRARGELVDTLAPDTRLEIAR</sequence>
<evidence type="ECO:0000256" key="1">
    <source>
        <dbReference type="ARBA" id="ARBA00010641"/>
    </source>
</evidence>
<proteinExistence type="inferred from homology"/>
<dbReference type="GO" id="GO:0006352">
    <property type="term" value="P:DNA-templated transcription initiation"/>
    <property type="evidence" value="ECO:0007669"/>
    <property type="project" value="InterPro"/>
</dbReference>
<dbReference type="PANTHER" id="PTHR43133:SF61">
    <property type="entry name" value="ECF RNA POLYMERASE SIGMA FACTOR SIGC"/>
    <property type="match status" value="1"/>
</dbReference>
<comment type="similarity">
    <text evidence="1">Belongs to the sigma-70 factor family. ECF subfamily.</text>
</comment>
<dbReference type="SUPFAM" id="SSF88946">
    <property type="entry name" value="Sigma2 domain of RNA polymerase sigma factors"/>
    <property type="match status" value="1"/>
</dbReference>
<dbReference type="InterPro" id="IPR007627">
    <property type="entry name" value="RNA_pol_sigma70_r2"/>
</dbReference>
<gene>
    <name evidence="7" type="ORF">BCF44_115235</name>
</gene>
<dbReference type="InterPro" id="IPR013324">
    <property type="entry name" value="RNA_pol_sigma_r3/r4-like"/>
</dbReference>
<organism evidence="7 8">
    <name type="scientific">Kutzneria buriramensis</name>
    <dbReference type="NCBI Taxonomy" id="1045776"/>
    <lineage>
        <taxon>Bacteria</taxon>
        <taxon>Bacillati</taxon>
        <taxon>Actinomycetota</taxon>
        <taxon>Actinomycetes</taxon>
        <taxon>Pseudonocardiales</taxon>
        <taxon>Pseudonocardiaceae</taxon>
        <taxon>Kutzneria</taxon>
    </lineage>
</organism>
<dbReference type="GO" id="GO:0003677">
    <property type="term" value="F:DNA binding"/>
    <property type="evidence" value="ECO:0007669"/>
    <property type="project" value="InterPro"/>
</dbReference>
<dbReference type="InterPro" id="IPR013325">
    <property type="entry name" value="RNA_pol_sigma_r2"/>
</dbReference>
<evidence type="ECO:0000256" key="3">
    <source>
        <dbReference type="ARBA" id="ARBA00023082"/>
    </source>
</evidence>
<dbReference type="NCBIfam" id="TIGR02937">
    <property type="entry name" value="sigma70-ECF"/>
    <property type="match status" value="1"/>
</dbReference>
<name>A0A3E0H360_9PSEU</name>
<keyword evidence="4" id="KW-0804">Transcription</keyword>
<keyword evidence="8" id="KW-1185">Reference proteome</keyword>
<evidence type="ECO:0000259" key="6">
    <source>
        <dbReference type="Pfam" id="PF08281"/>
    </source>
</evidence>
<dbReference type="CDD" id="cd06171">
    <property type="entry name" value="Sigma70_r4"/>
    <property type="match status" value="1"/>
</dbReference>
<dbReference type="Pfam" id="PF08281">
    <property type="entry name" value="Sigma70_r4_2"/>
    <property type="match status" value="1"/>
</dbReference>
<evidence type="ECO:0000259" key="5">
    <source>
        <dbReference type="Pfam" id="PF04542"/>
    </source>
</evidence>
<dbReference type="Proteomes" id="UP000256269">
    <property type="component" value="Unassembled WGS sequence"/>
</dbReference>
<comment type="caution">
    <text evidence="7">The sequence shown here is derived from an EMBL/GenBank/DDBJ whole genome shotgun (WGS) entry which is preliminary data.</text>
</comment>
<evidence type="ECO:0000256" key="4">
    <source>
        <dbReference type="ARBA" id="ARBA00023163"/>
    </source>
</evidence>
<dbReference type="EMBL" id="QUNO01000015">
    <property type="protein sequence ID" value="REH37231.1"/>
    <property type="molecule type" value="Genomic_DNA"/>
</dbReference>
<dbReference type="InterPro" id="IPR036388">
    <property type="entry name" value="WH-like_DNA-bd_sf"/>
</dbReference>
<feature type="domain" description="RNA polymerase sigma-70 region 2" evidence="5">
    <location>
        <begin position="65"/>
        <end position="130"/>
    </location>
</feature>
<dbReference type="InterPro" id="IPR014284">
    <property type="entry name" value="RNA_pol_sigma-70_dom"/>
</dbReference>
<dbReference type="InterPro" id="IPR013249">
    <property type="entry name" value="RNA_pol_sigma70_r4_t2"/>
</dbReference>
<protein>
    <submittedName>
        <fullName evidence="7">RNA polymerase sigma-70 factor (ECF subfamily)</fullName>
    </submittedName>
</protein>
<dbReference type="PANTHER" id="PTHR43133">
    <property type="entry name" value="RNA POLYMERASE ECF-TYPE SIGMA FACTO"/>
    <property type="match status" value="1"/>
</dbReference>
<keyword evidence="3" id="KW-0731">Sigma factor</keyword>
<reference evidence="7 8" key="1">
    <citation type="submission" date="2018-08" db="EMBL/GenBank/DDBJ databases">
        <title>Genomic Encyclopedia of Archaeal and Bacterial Type Strains, Phase II (KMG-II): from individual species to whole genera.</title>
        <authorList>
            <person name="Goeker M."/>
        </authorList>
    </citation>
    <scope>NUCLEOTIDE SEQUENCE [LARGE SCALE GENOMIC DNA]</scope>
    <source>
        <strain evidence="7 8">DSM 45791</strain>
    </source>
</reference>
<dbReference type="InterPro" id="IPR039425">
    <property type="entry name" value="RNA_pol_sigma-70-like"/>
</dbReference>
<evidence type="ECO:0000256" key="2">
    <source>
        <dbReference type="ARBA" id="ARBA00023015"/>
    </source>
</evidence>
<feature type="domain" description="RNA polymerase sigma factor 70 region 4 type 2" evidence="6">
    <location>
        <begin position="152"/>
        <end position="203"/>
    </location>
</feature>
<dbReference type="Gene3D" id="1.10.10.10">
    <property type="entry name" value="Winged helix-like DNA-binding domain superfamily/Winged helix DNA-binding domain"/>
    <property type="match status" value="1"/>
</dbReference>